<feature type="compositionally biased region" description="Basic and acidic residues" evidence="1">
    <location>
        <begin position="156"/>
        <end position="171"/>
    </location>
</feature>
<protein>
    <submittedName>
        <fullName evidence="2">Uncharacterized protein</fullName>
    </submittedName>
</protein>
<feature type="region of interest" description="Disordered" evidence="1">
    <location>
        <begin position="1"/>
        <end position="24"/>
    </location>
</feature>
<dbReference type="EMBL" id="HBHP01013988">
    <property type="protein sequence ID" value="CAD9761616.1"/>
    <property type="molecule type" value="Transcribed_RNA"/>
</dbReference>
<evidence type="ECO:0000313" key="2">
    <source>
        <dbReference type="EMBL" id="CAD9761616.1"/>
    </source>
</evidence>
<feature type="compositionally biased region" description="Acidic residues" evidence="1">
    <location>
        <begin position="146"/>
        <end position="155"/>
    </location>
</feature>
<feature type="region of interest" description="Disordered" evidence="1">
    <location>
        <begin position="56"/>
        <end position="171"/>
    </location>
</feature>
<feature type="compositionally biased region" description="Basic residues" evidence="1">
    <location>
        <begin position="97"/>
        <end position="107"/>
    </location>
</feature>
<evidence type="ECO:0000256" key="1">
    <source>
        <dbReference type="SAM" id="MobiDB-lite"/>
    </source>
</evidence>
<dbReference type="AlphaFoldDB" id="A0A7S2TQV2"/>
<feature type="compositionally biased region" description="Basic and acidic residues" evidence="1">
    <location>
        <begin position="56"/>
        <end position="66"/>
    </location>
</feature>
<sequence length="171" mass="20041">MADKPKSSGAGVYGKRIAGSGAGEVLTRVTGEKVKVATDDECRLRVQELMSDLKHSNKRLTLEEFQKKHKNTMDDMNMMDNPESRAAYRRQLDAERRKRMKQMKKRRKDDERQKKLKKKKKKEKKKKKKKDKEKKKKKSKEKSSDDSESEGEDSEDPPRKKQRKSEEKSNV</sequence>
<feature type="compositionally biased region" description="Basic residues" evidence="1">
    <location>
        <begin position="114"/>
        <end position="140"/>
    </location>
</feature>
<organism evidence="2">
    <name type="scientific">Lotharella oceanica</name>
    <dbReference type="NCBI Taxonomy" id="641309"/>
    <lineage>
        <taxon>Eukaryota</taxon>
        <taxon>Sar</taxon>
        <taxon>Rhizaria</taxon>
        <taxon>Cercozoa</taxon>
        <taxon>Chlorarachniophyceae</taxon>
        <taxon>Lotharella</taxon>
    </lineage>
</organism>
<reference evidence="2" key="1">
    <citation type="submission" date="2021-01" db="EMBL/GenBank/DDBJ databases">
        <authorList>
            <person name="Corre E."/>
            <person name="Pelletier E."/>
            <person name="Niang G."/>
            <person name="Scheremetjew M."/>
            <person name="Finn R."/>
            <person name="Kale V."/>
            <person name="Holt S."/>
            <person name="Cochrane G."/>
            <person name="Meng A."/>
            <person name="Brown T."/>
            <person name="Cohen L."/>
        </authorList>
    </citation>
    <scope>NUCLEOTIDE SEQUENCE</scope>
    <source>
        <strain evidence="2">CCMP622</strain>
    </source>
</reference>
<proteinExistence type="predicted"/>
<accession>A0A7S2TQV2</accession>
<name>A0A7S2TQV2_9EUKA</name>
<gene>
    <name evidence="2" type="ORF">LSP00402_LOCUS8761</name>
</gene>